<dbReference type="EMBL" id="QMKK01000061">
    <property type="protein sequence ID" value="RAX37258.1"/>
    <property type="molecule type" value="Genomic_DNA"/>
</dbReference>
<dbReference type="Pfam" id="PF04392">
    <property type="entry name" value="ABC_sub_bind"/>
    <property type="match status" value="1"/>
</dbReference>
<proteinExistence type="predicted"/>
<protein>
    <submittedName>
        <fullName evidence="2">ABC transporter permease</fullName>
    </submittedName>
</protein>
<dbReference type="Proteomes" id="UP000251205">
    <property type="component" value="Unassembled WGS sequence"/>
</dbReference>
<name>A0A329Y2H4_RHITR</name>
<organism evidence="2 3">
    <name type="scientific">Rhizobium tropici</name>
    <dbReference type="NCBI Taxonomy" id="398"/>
    <lineage>
        <taxon>Bacteria</taxon>
        <taxon>Pseudomonadati</taxon>
        <taxon>Pseudomonadota</taxon>
        <taxon>Alphaproteobacteria</taxon>
        <taxon>Hyphomicrobiales</taxon>
        <taxon>Rhizobiaceae</taxon>
        <taxon>Rhizobium/Agrobacterium group</taxon>
        <taxon>Rhizobium</taxon>
    </lineage>
</organism>
<dbReference type="PANTHER" id="PTHR35271:SF1">
    <property type="entry name" value="ABC TRANSPORTER, SUBSTRATE-BINDING LIPOPROTEIN"/>
    <property type="match status" value="1"/>
</dbReference>
<gene>
    <name evidence="2" type="ORF">DQ393_31020</name>
</gene>
<evidence type="ECO:0000313" key="2">
    <source>
        <dbReference type="EMBL" id="RAX37258.1"/>
    </source>
</evidence>
<dbReference type="SUPFAM" id="SSF53822">
    <property type="entry name" value="Periplasmic binding protein-like I"/>
    <property type="match status" value="1"/>
</dbReference>
<feature type="chain" id="PRO_5016352777" evidence="1">
    <location>
        <begin position="38"/>
        <end position="336"/>
    </location>
</feature>
<feature type="signal peptide" evidence="1">
    <location>
        <begin position="1"/>
        <end position="37"/>
    </location>
</feature>
<sequence>MPKPYKEIAPVKRRTAFVHALTLSALLLSFSATVTTAANKTVALTYIVEHPAIDAARKGIVDALADAGFVDGKTVTLDIASAQGSMPTQTQIAKTFAGKSPDVIVAISTPSAQACQAAAKGAIPIVFSAVTDPVAAKLVKSFAQPDGTLTGTSDKQPLNLTFELIHKLTPTATKIGVLYNAGEANSVAQVAEMKTEAAKIGMSIVEATAAQSAAVPDAARSLVGKADVILLPTDSTVVSAVESVVKVGVDAKIPVYASDTNSVERGAMAALGFNYYKLGRLTGEIAAKVLNGTKPGDIPVGTLESEDLYLNLASAKKMGVTLSEAMTQSAAKVIDQ</sequence>
<dbReference type="PANTHER" id="PTHR35271">
    <property type="entry name" value="ABC TRANSPORTER, SUBSTRATE-BINDING LIPOPROTEIN-RELATED"/>
    <property type="match status" value="1"/>
</dbReference>
<dbReference type="CDD" id="cd06325">
    <property type="entry name" value="PBP1_ABC_unchar_transporter"/>
    <property type="match status" value="1"/>
</dbReference>
<comment type="caution">
    <text evidence="2">The sequence shown here is derived from an EMBL/GenBank/DDBJ whole genome shotgun (WGS) entry which is preliminary data.</text>
</comment>
<dbReference type="OrthoDB" id="9776955at2"/>
<keyword evidence="1" id="KW-0732">Signal</keyword>
<evidence type="ECO:0000256" key="1">
    <source>
        <dbReference type="SAM" id="SignalP"/>
    </source>
</evidence>
<dbReference type="InterPro" id="IPR007487">
    <property type="entry name" value="ABC_transpt-TYRBP-like"/>
</dbReference>
<dbReference type="Gene3D" id="3.40.50.2300">
    <property type="match status" value="2"/>
</dbReference>
<reference evidence="2 3" key="1">
    <citation type="submission" date="2018-06" db="EMBL/GenBank/DDBJ databases">
        <title>Whole Genome Sequence of an efficient microsymbiont, Rhizobium tropici.</title>
        <authorList>
            <person name="Srinivasan R."/>
            <person name="Singh H.V."/>
            <person name="Srivastava R."/>
            <person name="Kumari B."/>
            <person name="Radhakrishna A."/>
        </authorList>
    </citation>
    <scope>NUCLEOTIDE SEQUENCE [LARGE SCALE GENOMIC DNA]</scope>
    <source>
        <strain evidence="2 3">IGFRI Rhizo-19</strain>
    </source>
</reference>
<accession>A0A329Y2H4</accession>
<evidence type="ECO:0000313" key="3">
    <source>
        <dbReference type="Proteomes" id="UP000251205"/>
    </source>
</evidence>
<dbReference type="AlphaFoldDB" id="A0A329Y2H4"/>
<dbReference type="InterPro" id="IPR028082">
    <property type="entry name" value="Peripla_BP_I"/>
</dbReference>